<reference evidence="2 3" key="1">
    <citation type="journal article" date="2017" name="PLoS Biol.">
        <title>The sea cucumber genome provides insights into morphological evolution and visceral regeneration.</title>
        <authorList>
            <person name="Zhang X."/>
            <person name="Sun L."/>
            <person name="Yuan J."/>
            <person name="Sun Y."/>
            <person name="Gao Y."/>
            <person name="Zhang L."/>
            <person name="Li S."/>
            <person name="Dai H."/>
            <person name="Hamel J.F."/>
            <person name="Liu C."/>
            <person name="Yu Y."/>
            <person name="Liu S."/>
            <person name="Lin W."/>
            <person name="Guo K."/>
            <person name="Jin S."/>
            <person name="Xu P."/>
            <person name="Storey K.B."/>
            <person name="Huan P."/>
            <person name="Zhang T."/>
            <person name="Zhou Y."/>
            <person name="Zhang J."/>
            <person name="Lin C."/>
            <person name="Li X."/>
            <person name="Xing L."/>
            <person name="Huo D."/>
            <person name="Sun M."/>
            <person name="Wang L."/>
            <person name="Mercier A."/>
            <person name="Li F."/>
            <person name="Yang H."/>
            <person name="Xiang J."/>
        </authorList>
    </citation>
    <scope>NUCLEOTIDE SEQUENCE [LARGE SCALE GENOMIC DNA]</scope>
    <source>
        <strain evidence="2">Shaxun</strain>
        <tissue evidence="2">Muscle</tissue>
    </source>
</reference>
<name>A0A2G8LGX9_STIJA</name>
<protein>
    <submittedName>
        <fullName evidence="2">Putative supervillin isoform X2</fullName>
    </submittedName>
</protein>
<feature type="compositionally biased region" description="Basic and acidic residues" evidence="1">
    <location>
        <begin position="47"/>
        <end position="57"/>
    </location>
</feature>
<dbReference type="EMBL" id="MRZV01000081">
    <property type="protein sequence ID" value="PIK59509.1"/>
    <property type="molecule type" value="Genomic_DNA"/>
</dbReference>
<gene>
    <name evidence="2" type="ORF">BSL78_03581</name>
</gene>
<accession>A0A2G8LGX9</accession>
<evidence type="ECO:0000256" key="1">
    <source>
        <dbReference type="SAM" id="MobiDB-lite"/>
    </source>
</evidence>
<keyword evidence="3" id="KW-1185">Reference proteome</keyword>
<dbReference type="AlphaFoldDB" id="A0A2G8LGX9"/>
<sequence length="196" mass="21483">MIGGSGWTKTMIFHHLRRDQIPSPIQTSTSASSISQRMKLLKSQGETWKKRVDDKDVTQFTIEGKLKGAGKEADTPVSPSPLRRVGSGRSGRKPPNKELRVSLIEDSESDSNSNKAPVVSVSDSTTVSTTTESEDSEPDFQIIRRSVPIPQPDNETFTNFFQSSSTAVLTEGGQLSAISEQKQDTTLNFQSQTLTH</sequence>
<feature type="compositionally biased region" description="Low complexity" evidence="1">
    <location>
        <begin position="22"/>
        <end position="36"/>
    </location>
</feature>
<feature type="compositionally biased region" description="Basic and acidic residues" evidence="1">
    <location>
        <begin position="64"/>
        <end position="74"/>
    </location>
</feature>
<feature type="compositionally biased region" description="Low complexity" evidence="1">
    <location>
        <begin position="118"/>
        <end position="131"/>
    </location>
</feature>
<feature type="region of interest" description="Disordered" evidence="1">
    <location>
        <begin position="20"/>
        <end position="139"/>
    </location>
</feature>
<comment type="caution">
    <text evidence="2">The sequence shown here is derived from an EMBL/GenBank/DDBJ whole genome shotgun (WGS) entry which is preliminary data.</text>
</comment>
<evidence type="ECO:0000313" key="2">
    <source>
        <dbReference type="EMBL" id="PIK59509.1"/>
    </source>
</evidence>
<evidence type="ECO:0000313" key="3">
    <source>
        <dbReference type="Proteomes" id="UP000230750"/>
    </source>
</evidence>
<organism evidence="2 3">
    <name type="scientific">Stichopus japonicus</name>
    <name type="common">Sea cucumber</name>
    <dbReference type="NCBI Taxonomy" id="307972"/>
    <lineage>
        <taxon>Eukaryota</taxon>
        <taxon>Metazoa</taxon>
        <taxon>Echinodermata</taxon>
        <taxon>Eleutherozoa</taxon>
        <taxon>Echinozoa</taxon>
        <taxon>Holothuroidea</taxon>
        <taxon>Aspidochirotacea</taxon>
        <taxon>Aspidochirotida</taxon>
        <taxon>Stichopodidae</taxon>
        <taxon>Apostichopus</taxon>
    </lineage>
</organism>
<proteinExistence type="predicted"/>
<dbReference type="Proteomes" id="UP000230750">
    <property type="component" value="Unassembled WGS sequence"/>
</dbReference>